<sequence>MTKPKIKEKTISVPVSESIGAVSAVILEPASCTAMMTLAHGAGAGMNHTFMVRLAQALAERSIGTIRFNFPYMEQGKKRPDMPPTAHKAIEEVIEYTSKHYPALPLFVSGKSFGGRMSSQLLAKKTFSPVKGIIFYGFPLHPAGAPAIDRADHLRDITIPMLFLQGTRDALAEWSLITKVSASLSTAKLVSFEGADHSFKAKKTELIPELADATQSFIQSL</sequence>
<evidence type="ECO:0000259" key="1">
    <source>
        <dbReference type="Pfam" id="PF20408"/>
    </source>
</evidence>
<dbReference type="GO" id="GO:0016787">
    <property type="term" value="F:hydrolase activity"/>
    <property type="evidence" value="ECO:0007669"/>
    <property type="project" value="UniProtKB-KW"/>
</dbReference>
<gene>
    <name evidence="2" type="ORF">ACFQ21_06370</name>
</gene>
<comment type="caution">
    <text evidence="2">The sequence shown here is derived from an EMBL/GenBank/DDBJ whole genome shotgun (WGS) entry which is preliminary data.</text>
</comment>
<dbReference type="Gene3D" id="3.40.50.1820">
    <property type="entry name" value="alpha/beta hydrolase"/>
    <property type="match status" value="1"/>
</dbReference>
<dbReference type="SUPFAM" id="SSF53474">
    <property type="entry name" value="alpha/beta-Hydrolases"/>
    <property type="match status" value="1"/>
</dbReference>
<organism evidence="2 3">
    <name type="scientific">Ohtaekwangia kribbensis</name>
    <dbReference type="NCBI Taxonomy" id="688913"/>
    <lineage>
        <taxon>Bacteria</taxon>
        <taxon>Pseudomonadati</taxon>
        <taxon>Bacteroidota</taxon>
        <taxon>Cytophagia</taxon>
        <taxon>Cytophagales</taxon>
        <taxon>Fulvivirgaceae</taxon>
        <taxon>Ohtaekwangia</taxon>
    </lineage>
</organism>
<dbReference type="PANTHER" id="PTHR13136:SF11">
    <property type="entry name" value="TESTIS-EXPRESSED PROTEIN 30"/>
    <property type="match status" value="1"/>
</dbReference>
<evidence type="ECO:0000313" key="3">
    <source>
        <dbReference type="Proteomes" id="UP001597112"/>
    </source>
</evidence>
<protein>
    <submittedName>
        <fullName evidence="2">Alpha/beta family hydrolase</fullName>
    </submittedName>
</protein>
<dbReference type="Pfam" id="PF20408">
    <property type="entry name" value="Abhydrolase_11"/>
    <property type="match status" value="1"/>
</dbReference>
<dbReference type="InterPro" id="IPR046879">
    <property type="entry name" value="KANL3/Tex30_Abhydrolase"/>
</dbReference>
<dbReference type="InterPro" id="IPR026555">
    <property type="entry name" value="NSL3/Tex30"/>
</dbReference>
<evidence type="ECO:0000313" key="2">
    <source>
        <dbReference type="EMBL" id="MFD0998923.1"/>
    </source>
</evidence>
<dbReference type="PANTHER" id="PTHR13136">
    <property type="entry name" value="TESTIS DEVELOPMENT PROTEIN PRTD"/>
    <property type="match status" value="1"/>
</dbReference>
<dbReference type="RefSeq" id="WP_377576434.1">
    <property type="nucleotide sequence ID" value="NZ_JBHTKA010000001.1"/>
</dbReference>
<proteinExistence type="predicted"/>
<dbReference type="Proteomes" id="UP001597112">
    <property type="component" value="Unassembled WGS sequence"/>
</dbReference>
<name>A0ABW3K135_9BACT</name>
<accession>A0ABW3K135</accession>
<keyword evidence="3" id="KW-1185">Reference proteome</keyword>
<dbReference type="InterPro" id="IPR029058">
    <property type="entry name" value="AB_hydrolase_fold"/>
</dbReference>
<reference evidence="3" key="1">
    <citation type="journal article" date="2019" name="Int. J. Syst. Evol. Microbiol.">
        <title>The Global Catalogue of Microorganisms (GCM) 10K type strain sequencing project: providing services to taxonomists for standard genome sequencing and annotation.</title>
        <authorList>
            <consortium name="The Broad Institute Genomics Platform"/>
            <consortium name="The Broad Institute Genome Sequencing Center for Infectious Disease"/>
            <person name="Wu L."/>
            <person name="Ma J."/>
        </authorList>
    </citation>
    <scope>NUCLEOTIDE SEQUENCE [LARGE SCALE GENOMIC DNA]</scope>
    <source>
        <strain evidence="3">CCUG 58938</strain>
    </source>
</reference>
<feature type="domain" description="KANL3/Tex30 alpha/beta hydrolase-like" evidence="1">
    <location>
        <begin position="34"/>
        <end position="205"/>
    </location>
</feature>
<dbReference type="EMBL" id="JBHTKA010000001">
    <property type="protein sequence ID" value="MFD0998923.1"/>
    <property type="molecule type" value="Genomic_DNA"/>
</dbReference>
<keyword evidence="2" id="KW-0378">Hydrolase</keyword>